<dbReference type="NCBIfam" id="TIGR00562">
    <property type="entry name" value="proto_IX_ox"/>
    <property type="match status" value="1"/>
</dbReference>
<dbReference type="InterPro" id="IPR002937">
    <property type="entry name" value="Amino_oxidase"/>
</dbReference>
<dbReference type="EC" id="1.3.3.15" evidence="6 12"/>
<comment type="subcellular location">
    <subcellularLocation>
        <location evidence="12">Cytoplasm</location>
    </subcellularLocation>
</comment>
<evidence type="ECO:0000256" key="11">
    <source>
        <dbReference type="ARBA" id="ARBA00023133"/>
    </source>
</evidence>
<evidence type="ECO:0000256" key="3">
    <source>
        <dbReference type="ARBA" id="ARBA00002185"/>
    </source>
</evidence>
<evidence type="ECO:0000313" key="15">
    <source>
        <dbReference type="Proteomes" id="UP000007832"/>
    </source>
</evidence>
<dbReference type="eggNOG" id="COG1232">
    <property type="taxonomic scope" value="Bacteria"/>
</dbReference>
<dbReference type="GO" id="GO:0006783">
    <property type="term" value="P:heme biosynthetic process"/>
    <property type="evidence" value="ECO:0007669"/>
    <property type="project" value="UniProtKB-UniRule"/>
</dbReference>
<evidence type="ECO:0000256" key="4">
    <source>
        <dbReference type="ARBA" id="ARBA00004744"/>
    </source>
</evidence>
<dbReference type="Gene3D" id="1.10.3110.10">
    <property type="entry name" value="protoporphyrinogen ix oxidase, domain 3"/>
    <property type="match status" value="1"/>
</dbReference>
<evidence type="ECO:0000256" key="6">
    <source>
        <dbReference type="ARBA" id="ARBA00012402"/>
    </source>
</evidence>
<dbReference type="SUPFAM" id="SSF51905">
    <property type="entry name" value="FAD/NAD(P)-binding domain"/>
    <property type="match status" value="1"/>
</dbReference>
<accession>F9NYD9</accession>
<dbReference type="Gene3D" id="3.90.660.20">
    <property type="entry name" value="Protoporphyrinogen oxidase, mitochondrial, domain 2"/>
    <property type="match status" value="1"/>
</dbReference>
<comment type="similarity">
    <text evidence="5 12">Belongs to the protoporphyrinogen/coproporphyrinogen oxidase family. Coproporphyrinogen III oxidase subfamily.</text>
</comment>
<keyword evidence="8 12" id="KW-0285">Flavoprotein</keyword>
<keyword evidence="9 12" id="KW-0274">FAD</keyword>
<dbReference type="InterPro" id="IPR050464">
    <property type="entry name" value="Zeta_carotene_desat/Oxidored"/>
</dbReference>
<keyword evidence="11 12" id="KW-0350">Heme biosynthesis</keyword>
<sequence length="470" mass="49277">MVQQHAYPQTVSKTVAVIGAGMTGLAAAHHLQSHGCRPVVLEAGQGVGGQVRSRRLGSDVVDMGAEAVPLRAPGVAALVAELGLTDSMRHPAPGRTLLSSRRGIVEMPDGVTPVGPTKFLPTISSRILSPAGLLRAALEPFSARPHPDDISVGQFIAERFGDEVSRAVVDPLLGGIHAADLDTFSLAVAAPALGQTIRKGDSIVARTLRHNAGGWWTRLRHHSQRSGPRTPATATWEHGLVTLPEALAEGLAVHTNTRATGIRQVGHEWIVDATGPRGVGSVAVDDVIIATPARIAAALLATACPPAAELLSQCESTTVATLVMRADLTGHPIATAQTWFIGSAWSPLVRQVTNLSMKWHLAEPTFRITVGRQGGTPIDDLSDDDLVAITVAELRRLGLALDPRDPIIERHRGAMPQPAPGHRERMAQLTATLDGTGLHVGGAGIDGAGVGTAIVAGRRLAHHITSEEEN</sequence>
<dbReference type="InterPro" id="IPR004572">
    <property type="entry name" value="Protoporphyrinogen_oxidase"/>
</dbReference>
<keyword evidence="12" id="KW-0963">Cytoplasm</keyword>
<evidence type="ECO:0000256" key="10">
    <source>
        <dbReference type="ARBA" id="ARBA00023002"/>
    </source>
</evidence>
<dbReference type="EMBL" id="AFUN01000048">
    <property type="protein sequence ID" value="EGR92664.1"/>
    <property type="molecule type" value="Genomic_DNA"/>
</dbReference>
<feature type="domain" description="Amine oxidase" evidence="13">
    <location>
        <begin position="22"/>
        <end position="464"/>
    </location>
</feature>
<gene>
    <name evidence="14" type="primary">hemG</name>
    <name evidence="14" type="ORF">HMPREF1162_2326</name>
</gene>
<evidence type="ECO:0000259" key="13">
    <source>
        <dbReference type="Pfam" id="PF01593"/>
    </source>
</evidence>
<comment type="catalytic activity">
    <reaction evidence="1">
        <text>coproporphyrinogen III + 3 O2 = coproporphyrin III + 3 H2O2</text>
        <dbReference type="Rhea" id="RHEA:43436"/>
        <dbReference type="ChEBI" id="CHEBI:15379"/>
        <dbReference type="ChEBI" id="CHEBI:16240"/>
        <dbReference type="ChEBI" id="CHEBI:57309"/>
        <dbReference type="ChEBI" id="CHEBI:131725"/>
        <dbReference type="EC" id="1.3.3.15"/>
    </reaction>
    <physiologicalReaction direction="left-to-right" evidence="1">
        <dbReference type="Rhea" id="RHEA:43437"/>
    </physiologicalReaction>
</comment>
<protein>
    <recommendedName>
        <fullName evidence="7 12">Coproporphyrinogen III oxidase</fullName>
        <ecNumber evidence="6 12">1.3.3.15</ecNumber>
    </recommendedName>
</protein>
<comment type="cofactor">
    <cofactor evidence="2 12">
        <name>FAD</name>
        <dbReference type="ChEBI" id="CHEBI:57692"/>
    </cofactor>
</comment>
<dbReference type="Proteomes" id="UP000007832">
    <property type="component" value="Unassembled WGS sequence"/>
</dbReference>
<comment type="pathway">
    <text evidence="4 12">Porphyrin-containing compound metabolism; protoheme biosynthesis.</text>
</comment>
<name>F9NYD9_9ACTN</name>
<evidence type="ECO:0000256" key="12">
    <source>
        <dbReference type="RuleBase" id="RU364052"/>
    </source>
</evidence>
<dbReference type="GO" id="GO:0005737">
    <property type="term" value="C:cytoplasm"/>
    <property type="evidence" value="ECO:0007669"/>
    <property type="project" value="UniProtKB-SubCell"/>
</dbReference>
<evidence type="ECO:0000256" key="1">
    <source>
        <dbReference type="ARBA" id="ARBA00001755"/>
    </source>
</evidence>
<evidence type="ECO:0000256" key="8">
    <source>
        <dbReference type="ARBA" id="ARBA00022630"/>
    </source>
</evidence>
<evidence type="ECO:0000256" key="7">
    <source>
        <dbReference type="ARBA" id="ARBA00019046"/>
    </source>
</evidence>
<dbReference type="AlphaFoldDB" id="F9NYD9"/>
<dbReference type="STRING" id="1574624.GCA_001642025_01092"/>
<dbReference type="PANTHER" id="PTHR42923">
    <property type="entry name" value="PROTOPORPHYRINOGEN OXIDASE"/>
    <property type="match status" value="1"/>
</dbReference>
<reference evidence="14 15" key="1">
    <citation type="submission" date="2011-07" db="EMBL/GenBank/DDBJ databases">
        <title>Genome Sequence of Propionibacterium acnes SK182B-JCVI.</title>
        <authorList>
            <person name="Durkin A.S."/>
            <person name="Madupu R."/>
            <person name="Hostetler J."/>
            <person name="Radune D."/>
            <person name="Torralba M."/>
            <person name="Methe B."/>
            <person name="Sutton G."/>
            <person name="Strausberg R.L."/>
            <person name="Nelson K.E."/>
        </authorList>
    </citation>
    <scope>NUCLEOTIDE SEQUENCE [LARGE SCALE GENOMIC DNA]</scope>
    <source>
        <strain evidence="14 15">SK182B-JCVI</strain>
    </source>
</reference>
<evidence type="ECO:0000256" key="9">
    <source>
        <dbReference type="ARBA" id="ARBA00022827"/>
    </source>
</evidence>
<dbReference type="PANTHER" id="PTHR42923:SF3">
    <property type="entry name" value="PROTOPORPHYRINOGEN OXIDASE"/>
    <property type="match status" value="1"/>
</dbReference>
<organism evidence="14 15">
    <name type="scientific">[Propionibacterium] namnetense SK182B-JCVI</name>
    <dbReference type="NCBI Taxonomy" id="1051006"/>
    <lineage>
        <taxon>Bacteria</taxon>
        <taxon>Bacillati</taxon>
        <taxon>Actinomycetota</taxon>
        <taxon>Actinomycetes</taxon>
        <taxon>Propionibacteriales</taxon>
        <taxon>Propionibacteriaceae</taxon>
        <taxon>Cutibacterium</taxon>
    </lineage>
</organism>
<evidence type="ECO:0000256" key="5">
    <source>
        <dbReference type="ARBA" id="ARBA00008310"/>
    </source>
</evidence>
<comment type="function">
    <text evidence="3 12">Involved in coproporphyrin-dependent heme b biosynthesis. Catalyzes the oxidation of coproporphyrinogen III to coproporphyrin III.</text>
</comment>
<evidence type="ECO:0000313" key="14">
    <source>
        <dbReference type="EMBL" id="EGR92664.1"/>
    </source>
</evidence>
<comment type="caution">
    <text evidence="14">The sequence shown here is derived from an EMBL/GenBank/DDBJ whole genome shotgun (WGS) entry which is preliminary data.</text>
</comment>
<keyword evidence="10 12" id="KW-0560">Oxidoreductase</keyword>
<dbReference type="Gene3D" id="3.50.50.60">
    <property type="entry name" value="FAD/NAD(P)-binding domain"/>
    <property type="match status" value="1"/>
</dbReference>
<dbReference type="InterPro" id="IPR036188">
    <property type="entry name" value="FAD/NAD-bd_sf"/>
</dbReference>
<proteinExistence type="inferred from homology"/>
<evidence type="ECO:0000256" key="2">
    <source>
        <dbReference type="ARBA" id="ARBA00001974"/>
    </source>
</evidence>
<dbReference type="Pfam" id="PF01593">
    <property type="entry name" value="Amino_oxidase"/>
    <property type="match status" value="1"/>
</dbReference>
<dbReference type="PATRIC" id="fig|1051006.4.peg.2288"/>
<dbReference type="GO" id="GO:0004729">
    <property type="term" value="F:oxygen-dependent protoporphyrinogen oxidase activity"/>
    <property type="evidence" value="ECO:0007669"/>
    <property type="project" value="UniProtKB-UniRule"/>
</dbReference>
<dbReference type="UniPathway" id="UPA00252"/>